<dbReference type="CDD" id="cd02440">
    <property type="entry name" value="AdoMet_MTases"/>
    <property type="match status" value="1"/>
</dbReference>
<feature type="domain" description="Methyltransferase type 11" evidence="1">
    <location>
        <begin position="46"/>
        <end position="142"/>
    </location>
</feature>
<keyword evidence="3" id="KW-1185">Reference proteome</keyword>
<dbReference type="Pfam" id="PF08241">
    <property type="entry name" value="Methyltransf_11"/>
    <property type="match status" value="1"/>
</dbReference>
<dbReference type="PANTHER" id="PTHR43861">
    <property type="entry name" value="TRANS-ACONITATE 2-METHYLTRANSFERASE-RELATED"/>
    <property type="match status" value="1"/>
</dbReference>
<dbReference type="InterPro" id="IPR013216">
    <property type="entry name" value="Methyltransf_11"/>
</dbReference>
<dbReference type="EC" id="2.1.1.-" evidence="2"/>
<dbReference type="EMBL" id="JBHSQW010000034">
    <property type="protein sequence ID" value="MFC5995819.1"/>
    <property type="molecule type" value="Genomic_DNA"/>
</dbReference>
<dbReference type="Proteomes" id="UP001596302">
    <property type="component" value="Unassembled WGS sequence"/>
</dbReference>
<evidence type="ECO:0000259" key="1">
    <source>
        <dbReference type="Pfam" id="PF08241"/>
    </source>
</evidence>
<keyword evidence="2" id="KW-0489">Methyltransferase</keyword>
<dbReference type="GO" id="GO:0032259">
    <property type="term" value="P:methylation"/>
    <property type="evidence" value="ECO:0007669"/>
    <property type="project" value="UniProtKB-KW"/>
</dbReference>
<proteinExistence type="predicted"/>
<dbReference type="GO" id="GO:0008168">
    <property type="term" value="F:methyltransferase activity"/>
    <property type="evidence" value="ECO:0007669"/>
    <property type="project" value="UniProtKB-KW"/>
</dbReference>
<reference evidence="3" key="1">
    <citation type="journal article" date="2019" name="Int. J. Syst. Evol. Microbiol.">
        <title>The Global Catalogue of Microorganisms (GCM) 10K type strain sequencing project: providing services to taxonomists for standard genome sequencing and annotation.</title>
        <authorList>
            <consortium name="The Broad Institute Genomics Platform"/>
            <consortium name="The Broad Institute Genome Sequencing Center for Infectious Disease"/>
            <person name="Wu L."/>
            <person name="Ma J."/>
        </authorList>
    </citation>
    <scope>NUCLEOTIDE SEQUENCE [LARGE SCALE GENOMIC DNA]</scope>
    <source>
        <strain evidence="3">CCM 8391</strain>
    </source>
</reference>
<accession>A0ABW1J4S4</accession>
<sequence>MDSNQVREFFERVAGEWDQMHQSFYDETVVDALAERAQLTEASTVVDVGTGTGFVAGGLAPRVRRVIGVDSSPAMLAVARDNLTGLGIGNVELTEAPVDALPLKDRSADAAVANMVLHHAPDPAAMIAEMARVVRPGGTVVISDCVEHDHEWMRTQQADRWLGFSAETIAELFERAGLTDHGYAELGTT</sequence>
<dbReference type="Gene3D" id="3.40.50.150">
    <property type="entry name" value="Vaccinia Virus protein VP39"/>
    <property type="match status" value="1"/>
</dbReference>
<comment type="caution">
    <text evidence="2">The sequence shown here is derived from an EMBL/GenBank/DDBJ whole genome shotgun (WGS) entry which is preliminary data.</text>
</comment>
<dbReference type="InterPro" id="IPR029063">
    <property type="entry name" value="SAM-dependent_MTases_sf"/>
</dbReference>
<protein>
    <submittedName>
        <fullName evidence="2">Class I SAM-dependent methyltransferase</fullName>
        <ecNumber evidence="2">2.1.1.-</ecNumber>
    </submittedName>
</protein>
<name>A0ABW1J4S4_9PSEU</name>
<organism evidence="2 3">
    <name type="scientific">Pseudonocardia hispaniensis</name>
    <dbReference type="NCBI Taxonomy" id="904933"/>
    <lineage>
        <taxon>Bacteria</taxon>
        <taxon>Bacillati</taxon>
        <taxon>Actinomycetota</taxon>
        <taxon>Actinomycetes</taxon>
        <taxon>Pseudonocardiales</taxon>
        <taxon>Pseudonocardiaceae</taxon>
        <taxon>Pseudonocardia</taxon>
    </lineage>
</organism>
<gene>
    <name evidence="2" type="ORF">ACFQE5_16545</name>
</gene>
<evidence type="ECO:0000313" key="2">
    <source>
        <dbReference type="EMBL" id="MFC5995819.1"/>
    </source>
</evidence>
<dbReference type="RefSeq" id="WP_379586126.1">
    <property type="nucleotide sequence ID" value="NZ_JBHSQW010000034.1"/>
</dbReference>
<keyword evidence="2" id="KW-0808">Transferase</keyword>
<dbReference type="SUPFAM" id="SSF53335">
    <property type="entry name" value="S-adenosyl-L-methionine-dependent methyltransferases"/>
    <property type="match status" value="1"/>
</dbReference>
<evidence type="ECO:0000313" key="3">
    <source>
        <dbReference type="Proteomes" id="UP001596302"/>
    </source>
</evidence>